<protein>
    <submittedName>
        <fullName evidence="2">AbiEi antitoxin of type IV toxin-antitoxin system</fullName>
    </submittedName>
</protein>
<dbReference type="RefSeq" id="WP_109747447.1">
    <property type="nucleotide sequence ID" value="NZ_JANKBI010000009.1"/>
</dbReference>
<evidence type="ECO:0000313" key="3">
    <source>
        <dbReference type="Proteomes" id="UP000245412"/>
    </source>
</evidence>
<dbReference type="AlphaFoldDB" id="A0AB73T1G1"/>
<keyword evidence="3" id="KW-1185">Reference proteome</keyword>
<evidence type="ECO:0000313" key="2">
    <source>
        <dbReference type="EMBL" id="PWJ74109.1"/>
    </source>
</evidence>
<gene>
    <name evidence="2" type="ORF">C7383_110149</name>
</gene>
<comment type="caution">
    <text evidence="2">The sequence shown here is derived from an EMBL/GenBank/DDBJ whole genome shotgun (WGS) entry which is preliminary data.</text>
</comment>
<accession>A0AB73T1G1</accession>
<dbReference type="EMBL" id="QGGY01000010">
    <property type="protein sequence ID" value="PWJ74109.1"/>
    <property type="molecule type" value="Genomic_DNA"/>
</dbReference>
<dbReference type="Proteomes" id="UP000245412">
    <property type="component" value="Unassembled WGS sequence"/>
</dbReference>
<organism evidence="2 3">
    <name type="scientific">Murimonas intestini</name>
    <dbReference type="NCBI Taxonomy" id="1337051"/>
    <lineage>
        <taxon>Bacteria</taxon>
        <taxon>Bacillati</taxon>
        <taxon>Bacillota</taxon>
        <taxon>Clostridia</taxon>
        <taxon>Lachnospirales</taxon>
        <taxon>Lachnospiraceae</taxon>
        <taxon>Murimonas</taxon>
    </lineage>
</organism>
<feature type="domain" description="AbiEi antitoxin N-terminal" evidence="1">
    <location>
        <begin position="8"/>
        <end position="54"/>
    </location>
</feature>
<dbReference type="InterPro" id="IPR025159">
    <property type="entry name" value="AbiEi_N"/>
</dbReference>
<proteinExistence type="predicted"/>
<evidence type="ECO:0000259" key="1">
    <source>
        <dbReference type="Pfam" id="PF13338"/>
    </source>
</evidence>
<sequence>MDEIWKEIEDIATENGGFIKTSQIEKIGISRQKIKKYVDEGALEVIKKGLYAIANDVPDEYVKIQMQSTKVIFSYGAALFLWDMSDRVPHQIDVTVPQGTNMTRIKNRNENLRFHYVTKDLYEVGITQTTSPQGGTVWLYDKERCICDLIRDKEKTEMQLYSQAIKEYFKGKPNYRKLLKYGKMFDIEDKIRTYMEVLT</sequence>
<reference evidence="2 3" key="1">
    <citation type="submission" date="2018-05" db="EMBL/GenBank/DDBJ databases">
        <authorList>
            <person name="Goeker M."/>
            <person name="Huntemann M."/>
            <person name="Clum A."/>
            <person name="Pillay M."/>
            <person name="Palaniappan K."/>
            <person name="Varghese N."/>
            <person name="Mikhailova N."/>
            <person name="Stamatis D."/>
            <person name="Reddy T."/>
            <person name="Daum C."/>
            <person name="Shapiro N."/>
            <person name="Ivanova N."/>
            <person name="Kyrpides N."/>
            <person name="Woyke T."/>
        </authorList>
    </citation>
    <scope>NUCLEOTIDE SEQUENCE [LARGE SCALE GENOMIC DNA]</scope>
    <source>
        <strain evidence="2 3">DSM 26524</strain>
    </source>
</reference>
<dbReference type="Pfam" id="PF13338">
    <property type="entry name" value="AbiEi_4"/>
    <property type="match status" value="1"/>
</dbReference>
<name>A0AB73T1G1_9FIRM</name>